<dbReference type="GO" id="GO:0030976">
    <property type="term" value="F:thiamine pyrophosphate binding"/>
    <property type="evidence" value="ECO:0007669"/>
    <property type="project" value="TreeGrafter"/>
</dbReference>
<dbReference type="PANTHER" id="PTHR30006:SF2">
    <property type="entry name" value="ABC TRANSPORTER SUBSTRATE-BINDING PROTEIN"/>
    <property type="match status" value="1"/>
</dbReference>
<dbReference type="HOGENOM" id="CLU_026974_6_1_0"/>
<dbReference type="InterPro" id="IPR005948">
    <property type="entry name" value="ThiB-like"/>
</dbReference>
<gene>
    <name evidence="3" type="ordered locus">ANT_06700</name>
</gene>
<reference evidence="3 4" key="1">
    <citation type="submission" date="2010-12" db="EMBL/GenBank/DDBJ databases">
        <title>Whole genome sequence of Anaerolinea thermophila UNI-1.</title>
        <authorList>
            <person name="Narita-Yamada S."/>
            <person name="Kishi E."/>
            <person name="Watanabe Y."/>
            <person name="Takasaki K."/>
            <person name="Ankai A."/>
            <person name="Oguchi A."/>
            <person name="Fukui S."/>
            <person name="Takahashi M."/>
            <person name="Yashiro I."/>
            <person name="Hosoyama A."/>
            <person name="Sekiguchi Y."/>
            <person name="Hanada S."/>
            <person name="Fujita N."/>
        </authorList>
    </citation>
    <scope>NUCLEOTIDE SEQUENCE [LARGE SCALE GENOMIC DNA]</scope>
    <source>
        <strain evidence="4">DSM 14523 / JCM 11388 / NBRC 100420 / UNI-1</strain>
    </source>
</reference>
<protein>
    <submittedName>
        <fullName evidence="3">ABC transporter substrate binding protein</fullName>
    </submittedName>
</protein>
<dbReference type="NCBIfam" id="TIGR01254">
    <property type="entry name" value="sfuA"/>
    <property type="match status" value="1"/>
</dbReference>
<evidence type="ECO:0000256" key="2">
    <source>
        <dbReference type="SAM" id="SignalP"/>
    </source>
</evidence>
<dbReference type="RefSeq" id="WP_013559098.1">
    <property type="nucleotide sequence ID" value="NC_014960.1"/>
</dbReference>
<evidence type="ECO:0000256" key="1">
    <source>
        <dbReference type="ARBA" id="ARBA00022729"/>
    </source>
</evidence>
<dbReference type="Gene3D" id="3.40.190.10">
    <property type="entry name" value="Periplasmic binding protein-like II"/>
    <property type="match status" value="2"/>
</dbReference>
<proteinExistence type="predicted"/>
<dbReference type="Pfam" id="PF13343">
    <property type="entry name" value="SBP_bac_6"/>
    <property type="match status" value="1"/>
</dbReference>
<feature type="chain" id="PRO_5003225220" evidence="2">
    <location>
        <begin position="30"/>
        <end position="363"/>
    </location>
</feature>
<dbReference type="GO" id="GO:0030975">
    <property type="term" value="F:thiamine binding"/>
    <property type="evidence" value="ECO:0007669"/>
    <property type="project" value="InterPro"/>
</dbReference>
<dbReference type="CDD" id="cd13545">
    <property type="entry name" value="PBP2_TbpA"/>
    <property type="match status" value="1"/>
</dbReference>
<dbReference type="EMBL" id="AP012029">
    <property type="protein sequence ID" value="BAJ62704.1"/>
    <property type="molecule type" value="Genomic_DNA"/>
</dbReference>
<evidence type="ECO:0000313" key="3">
    <source>
        <dbReference type="EMBL" id="BAJ62704.1"/>
    </source>
</evidence>
<evidence type="ECO:0000313" key="4">
    <source>
        <dbReference type="Proteomes" id="UP000008922"/>
    </source>
</evidence>
<sequence length="363" mass="39948">MIRKLWMWLMVLMMALGACVPQTTTPAPAQATTPAVSASQPVELRVMTHDSFAVSEEIVRAFEAEHRAKVTFIKSGDTGAALNRAILTRENPQADVFYGVDNTFLSRALDENIFEPYASPLLEKIPASFKLDSSNRALPVDYGDVCINYDKAYFAEKNLPIPQSLEDLTKPEYRGLLVVENPATSSPGLAFLFATIAHFGEEGYLDYWKALRANDVVVASDWESAYYTYFSASSGKGPQPMVVSYASSPAAEVIFAEQPLSDAPTASLTGAGMCYRQIEFVGILKGTPQRKLAEAFVDFMLGKTFQEDMPLQMFVFPVNSEATLPEAFTRYAQVAEQPAALDSAVIAAKREAWIQAWTEAVLR</sequence>
<dbReference type="GO" id="GO:0015888">
    <property type="term" value="P:thiamine transport"/>
    <property type="evidence" value="ECO:0007669"/>
    <property type="project" value="InterPro"/>
</dbReference>
<dbReference type="eggNOG" id="COG4143">
    <property type="taxonomic scope" value="Bacteria"/>
</dbReference>
<dbReference type="SUPFAM" id="SSF53850">
    <property type="entry name" value="Periplasmic binding protein-like II"/>
    <property type="match status" value="1"/>
</dbReference>
<organism evidence="3 4">
    <name type="scientific">Anaerolinea thermophila (strain DSM 14523 / JCM 11388 / NBRC 100420 / UNI-1)</name>
    <dbReference type="NCBI Taxonomy" id="926569"/>
    <lineage>
        <taxon>Bacteria</taxon>
        <taxon>Bacillati</taxon>
        <taxon>Chloroflexota</taxon>
        <taxon>Anaerolineae</taxon>
        <taxon>Anaerolineales</taxon>
        <taxon>Anaerolineaceae</taxon>
        <taxon>Anaerolinea</taxon>
    </lineage>
</organism>
<name>E8N1U9_ANATU</name>
<dbReference type="STRING" id="926569.ANT_06700"/>
<accession>E8N1U9</accession>
<keyword evidence="1 2" id="KW-0732">Signal</keyword>
<feature type="signal peptide" evidence="2">
    <location>
        <begin position="1"/>
        <end position="29"/>
    </location>
</feature>
<dbReference type="KEGG" id="atm:ANT_06700"/>
<keyword evidence="4" id="KW-1185">Reference proteome</keyword>
<dbReference type="Proteomes" id="UP000008922">
    <property type="component" value="Chromosome"/>
</dbReference>
<dbReference type="PROSITE" id="PS51257">
    <property type="entry name" value="PROKAR_LIPOPROTEIN"/>
    <property type="match status" value="1"/>
</dbReference>
<dbReference type="AlphaFoldDB" id="E8N1U9"/>
<dbReference type="GO" id="GO:0030288">
    <property type="term" value="C:outer membrane-bounded periplasmic space"/>
    <property type="evidence" value="ECO:0007669"/>
    <property type="project" value="TreeGrafter"/>
</dbReference>
<dbReference type="PANTHER" id="PTHR30006">
    <property type="entry name" value="THIAMINE-BINDING PERIPLASMIC PROTEIN-RELATED"/>
    <property type="match status" value="1"/>
</dbReference>
<dbReference type="InParanoid" id="E8N1U9"/>